<evidence type="ECO:0008006" key="2">
    <source>
        <dbReference type="Google" id="ProtNLM"/>
    </source>
</evidence>
<name>A0A3B1D180_9ZZZZ</name>
<evidence type="ECO:0000313" key="1">
    <source>
        <dbReference type="EMBL" id="VAX22487.1"/>
    </source>
</evidence>
<protein>
    <recommendedName>
        <fullName evidence="2">Fe-S-cluster oxidoreductase</fullName>
    </recommendedName>
</protein>
<organism evidence="1">
    <name type="scientific">hydrothermal vent metagenome</name>
    <dbReference type="NCBI Taxonomy" id="652676"/>
    <lineage>
        <taxon>unclassified sequences</taxon>
        <taxon>metagenomes</taxon>
        <taxon>ecological metagenomes</taxon>
    </lineage>
</organism>
<proteinExistence type="predicted"/>
<dbReference type="AlphaFoldDB" id="A0A3B1D180"/>
<dbReference type="Pfam" id="PF03692">
    <property type="entry name" value="CxxCxxCC"/>
    <property type="match status" value="1"/>
</dbReference>
<sequence length="202" mass="23553">MIKSRYGDIANELIETFREHENQTVEEIARLNWQTITCLNCGSCCCSDVIPISKNDFDGFHERLDIEIDRDDFAKKFLQNPDTKAAEYAIETKRYGGKCMFLNKDENSFSCGRWDARPNVCREFFCYEMVNFEKYMDNEEQDLFNPAALWKDNFALLIIKVINESPLSAFPDEMIGWLKLRGAGPSAGYYKSHPEEFMKKEK</sequence>
<dbReference type="EMBL" id="UOGA01000226">
    <property type="protein sequence ID" value="VAX22487.1"/>
    <property type="molecule type" value="Genomic_DNA"/>
</dbReference>
<dbReference type="InterPro" id="IPR005358">
    <property type="entry name" value="Puta_zinc/iron-chelating_dom"/>
</dbReference>
<gene>
    <name evidence="1" type="ORF">MNBD_NITROSPINAE04-1138</name>
</gene>
<accession>A0A3B1D180</accession>
<reference evidence="1" key="1">
    <citation type="submission" date="2018-06" db="EMBL/GenBank/DDBJ databases">
        <authorList>
            <person name="Zhirakovskaya E."/>
        </authorList>
    </citation>
    <scope>NUCLEOTIDE SEQUENCE</scope>
</reference>